<dbReference type="InterPro" id="IPR014718">
    <property type="entry name" value="GH-type_carb-bd"/>
</dbReference>
<feature type="domain" description="Glucan biosynthesis periplasmic MdoG C-terminal" evidence="7">
    <location>
        <begin position="30"/>
        <end position="513"/>
    </location>
</feature>
<dbReference type="EMBL" id="JAPDDS010000009">
    <property type="protein sequence ID" value="MCW1886306.1"/>
    <property type="molecule type" value="Genomic_DNA"/>
</dbReference>
<dbReference type="InterPro" id="IPR014438">
    <property type="entry name" value="Glucan_biosyn_MdoG/MdoD"/>
</dbReference>
<dbReference type="InterPro" id="IPR011013">
    <property type="entry name" value="Gal_mutarotase_sf_dom"/>
</dbReference>
<dbReference type="InterPro" id="IPR014756">
    <property type="entry name" value="Ig_E-set"/>
</dbReference>
<dbReference type="PIRSF" id="PIRSF006281">
    <property type="entry name" value="MdoG"/>
    <property type="match status" value="1"/>
</dbReference>
<evidence type="ECO:0000256" key="5">
    <source>
        <dbReference type="ARBA" id="ARBA00022764"/>
    </source>
</evidence>
<dbReference type="SUPFAM" id="SSF81296">
    <property type="entry name" value="E set domains"/>
    <property type="match status" value="1"/>
</dbReference>
<dbReference type="Gene3D" id="2.60.40.10">
    <property type="entry name" value="Immunoglobulins"/>
    <property type="match status" value="1"/>
</dbReference>
<dbReference type="PANTHER" id="PTHR30504">
    <property type="entry name" value="GLUCANS BIOSYNTHESIS PROTEIN"/>
    <property type="match status" value="1"/>
</dbReference>
<dbReference type="SUPFAM" id="SSF74650">
    <property type="entry name" value="Galactose mutarotase-like"/>
    <property type="match status" value="1"/>
</dbReference>
<dbReference type="PANTHER" id="PTHR30504:SF4">
    <property type="entry name" value="GLUCANS BIOSYNTHESIS PROTEIN G"/>
    <property type="match status" value="1"/>
</dbReference>
<dbReference type="Proteomes" id="UP001207930">
    <property type="component" value="Unassembled WGS sequence"/>
</dbReference>
<name>A0ABT3FRU2_9BACT</name>
<protein>
    <recommendedName>
        <fullName evidence="4">Glucans biosynthesis protein G</fullName>
    </recommendedName>
</protein>
<feature type="signal peptide" evidence="6">
    <location>
        <begin position="1"/>
        <end position="20"/>
    </location>
</feature>
<organism evidence="8 9">
    <name type="scientific">Luteolibacter flavescens</name>
    <dbReference type="NCBI Taxonomy" id="1859460"/>
    <lineage>
        <taxon>Bacteria</taxon>
        <taxon>Pseudomonadati</taxon>
        <taxon>Verrucomicrobiota</taxon>
        <taxon>Verrucomicrobiia</taxon>
        <taxon>Verrucomicrobiales</taxon>
        <taxon>Verrucomicrobiaceae</taxon>
        <taxon>Luteolibacter</taxon>
    </lineage>
</organism>
<dbReference type="InterPro" id="IPR013783">
    <property type="entry name" value="Ig-like_fold"/>
</dbReference>
<reference evidence="8 9" key="1">
    <citation type="submission" date="2022-10" db="EMBL/GenBank/DDBJ databases">
        <title>Luteolibacter flavescens strain MCCC 1K03193, whole genome shotgun sequencing project.</title>
        <authorList>
            <person name="Zhao G."/>
            <person name="Shen L."/>
        </authorList>
    </citation>
    <scope>NUCLEOTIDE SEQUENCE [LARGE SCALE GENOMIC DNA]</scope>
    <source>
        <strain evidence="8 9">MCCC 1K03193</strain>
    </source>
</reference>
<evidence type="ECO:0000256" key="6">
    <source>
        <dbReference type="SAM" id="SignalP"/>
    </source>
</evidence>
<gene>
    <name evidence="8" type="ORF">OKA04_16330</name>
</gene>
<comment type="similarity">
    <text evidence="3">Belongs to the OpgD/OpgG family.</text>
</comment>
<feature type="chain" id="PRO_5045603198" description="Glucans biosynthesis protein G" evidence="6">
    <location>
        <begin position="21"/>
        <end position="516"/>
    </location>
</feature>
<keyword evidence="9" id="KW-1185">Reference proteome</keyword>
<dbReference type="InterPro" id="IPR007444">
    <property type="entry name" value="Glucan_biosyn_MdoG_C"/>
</dbReference>
<evidence type="ECO:0000259" key="7">
    <source>
        <dbReference type="Pfam" id="PF04349"/>
    </source>
</evidence>
<evidence type="ECO:0000313" key="9">
    <source>
        <dbReference type="Proteomes" id="UP001207930"/>
    </source>
</evidence>
<proteinExistence type="inferred from homology"/>
<dbReference type="RefSeq" id="WP_264502263.1">
    <property type="nucleotide sequence ID" value="NZ_JAPDDS010000009.1"/>
</dbReference>
<comment type="pathway">
    <text evidence="2">Glycan metabolism; osmoregulated periplasmic glucan (OPG) biosynthesis.</text>
</comment>
<evidence type="ECO:0000256" key="4">
    <source>
        <dbReference type="ARBA" id="ARBA00015376"/>
    </source>
</evidence>
<accession>A0ABT3FRU2</accession>
<comment type="caution">
    <text evidence="8">The sequence shown here is derived from an EMBL/GenBank/DDBJ whole genome shotgun (WGS) entry which is preliminary data.</text>
</comment>
<evidence type="ECO:0000256" key="2">
    <source>
        <dbReference type="ARBA" id="ARBA00005001"/>
    </source>
</evidence>
<evidence type="ECO:0000256" key="1">
    <source>
        <dbReference type="ARBA" id="ARBA00004418"/>
    </source>
</evidence>
<keyword evidence="5" id="KW-0574">Periplasm</keyword>
<evidence type="ECO:0000313" key="8">
    <source>
        <dbReference type="EMBL" id="MCW1886306.1"/>
    </source>
</evidence>
<comment type="subcellular location">
    <subcellularLocation>
        <location evidence="1">Periplasm</location>
    </subcellularLocation>
</comment>
<keyword evidence="6" id="KW-0732">Signal</keyword>
<evidence type="ECO:0000256" key="3">
    <source>
        <dbReference type="ARBA" id="ARBA00009284"/>
    </source>
</evidence>
<sequence length="516" mass="58377">MLQRIIHLTAALALAPLAPAQDWEREDVTFEKIDERARDLAAQPYAAPDKEALPDWMKNLSYDQYRDIRFIPERSLWAAENLPFRAMLFHPGYLFREPVGINEFTDTHVQRIRLTDAFFNYGPLVPQRGDLPPDAGYAGFRLHHPLNRPDYYDELAVFQGASYWRALGKNQRYGISARGIAVDTGVDGAQEEFPRFREFWLRKPVADNKAVMFFGLLDGPSYTGAYGFLIQPGDDTVMTVRAALYARQGVKRLGLAPMSSMFWFGENSRKRFDDFRPEVHDSDGLAIRMGSGERIWRPISNDTGRLEFSVFPMDKCGGFGLLQRDRRFAAYEDGEANYEKRPSLWIEPTSDWGSGRVVLMEIPTHNELADNVVAMWEPSHIPKPGERIELTYKQHWTMAPDPADAGGYVVATRTGLHDWQPEQRTVVVEFAGGRLEKWEGDPPEAVITALGDSGAKIKIQGTAVQPLPEGHWRVAFQIAPATEGGKLADVGPLELRCSLKKGEDFLTETWAYRIIP</sequence>
<dbReference type="Gene3D" id="2.70.98.10">
    <property type="match status" value="1"/>
</dbReference>
<dbReference type="Pfam" id="PF04349">
    <property type="entry name" value="MdoG"/>
    <property type="match status" value="1"/>
</dbReference>